<dbReference type="UniPathway" id="UPA00077">
    <property type="reaction ID" value="UER00154"/>
</dbReference>
<evidence type="ECO:0000313" key="9">
    <source>
        <dbReference type="Proteomes" id="UP000001208"/>
    </source>
</evidence>
<dbReference type="GO" id="GO:0046656">
    <property type="term" value="P:folic acid biosynthetic process"/>
    <property type="evidence" value="ECO:0007669"/>
    <property type="project" value="UniProtKB-UniRule"/>
</dbReference>
<dbReference type="HOGENOM" id="CLU_112632_1_4_10"/>
<organism evidence="8 9">
    <name type="scientific">Chloroherpeton thalassium (strain ATCC 35110 / GB-78)</name>
    <dbReference type="NCBI Taxonomy" id="517418"/>
    <lineage>
        <taxon>Bacteria</taxon>
        <taxon>Pseudomonadati</taxon>
        <taxon>Chlorobiota</taxon>
        <taxon>Chlorobiia</taxon>
        <taxon>Chlorobiales</taxon>
        <taxon>Chloroherpetonaceae</taxon>
        <taxon>Chloroherpeton</taxon>
    </lineage>
</organism>
<dbReference type="OrthoDB" id="9803748at2"/>
<dbReference type="InterPro" id="IPR043133">
    <property type="entry name" value="GTP-CH-I_C/QueF"/>
</dbReference>
<comment type="pathway">
    <text evidence="2 6">Cofactor biosynthesis; tetrahydrofolate biosynthesis; 2-amino-4-hydroxy-6-hydroxymethyl-7,8-dihydropteridine diphosphate from 7,8-dihydroneopterin triphosphate: step 3/4.</text>
</comment>
<keyword evidence="4 6" id="KW-0289">Folate biosynthesis</keyword>
<dbReference type="GO" id="GO:0005737">
    <property type="term" value="C:cytoplasm"/>
    <property type="evidence" value="ECO:0007669"/>
    <property type="project" value="TreeGrafter"/>
</dbReference>
<name>B3QTI2_CHLT3</name>
<dbReference type="GO" id="GO:0004150">
    <property type="term" value="F:dihydroneopterin aldolase activity"/>
    <property type="evidence" value="ECO:0007669"/>
    <property type="project" value="UniProtKB-UniRule"/>
</dbReference>
<proteinExistence type="inferred from homology"/>
<dbReference type="InterPro" id="IPR006156">
    <property type="entry name" value="Dihydroneopterin_aldolase"/>
</dbReference>
<dbReference type="InterPro" id="IPR006157">
    <property type="entry name" value="FolB_dom"/>
</dbReference>
<dbReference type="AlphaFoldDB" id="B3QTI2"/>
<dbReference type="NCBIfam" id="TIGR00526">
    <property type="entry name" value="folB_dom"/>
    <property type="match status" value="1"/>
</dbReference>
<dbReference type="PANTHER" id="PTHR42844">
    <property type="entry name" value="DIHYDRONEOPTERIN ALDOLASE 1-RELATED"/>
    <property type="match status" value="1"/>
</dbReference>
<dbReference type="EC" id="4.1.2.25" evidence="6"/>
<dbReference type="KEGG" id="cts:Ctha_0257"/>
<dbReference type="SUPFAM" id="SSF55620">
    <property type="entry name" value="Tetrahydrobiopterin biosynthesis enzymes-like"/>
    <property type="match status" value="1"/>
</dbReference>
<dbReference type="PANTHER" id="PTHR42844:SF1">
    <property type="entry name" value="DIHYDRONEOPTERIN ALDOLASE 1-RELATED"/>
    <property type="match status" value="1"/>
</dbReference>
<evidence type="ECO:0000256" key="3">
    <source>
        <dbReference type="ARBA" id="ARBA00005708"/>
    </source>
</evidence>
<evidence type="ECO:0000259" key="7">
    <source>
        <dbReference type="SMART" id="SM00905"/>
    </source>
</evidence>
<dbReference type="NCBIfam" id="TIGR00525">
    <property type="entry name" value="folB"/>
    <property type="match status" value="1"/>
</dbReference>
<evidence type="ECO:0000256" key="4">
    <source>
        <dbReference type="ARBA" id="ARBA00022909"/>
    </source>
</evidence>
<evidence type="ECO:0000256" key="6">
    <source>
        <dbReference type="RuleBase" id="RU362079"/>
    </source>
</evidence>
<sequence length="136" mass="15578">MDDLLNRFEKKHCIRLKNAIFYAHHGVSEAESEVGNRYAVDAELYLDLSQSGQTDDLSHTIDYGTVYSRIKDMVLSSRFSLLESIAHRLAASLMAEFTQLESVRIFVRKYNPPIGGICDYAEIEYWLSQKTPSQTH</sequence>
<evidence type="ECO:0000313" key="8">
    <source>
        <dbReference type="EMBL" id="ACF12728.1"/>
    </source>
</evidence>
<reference evidence="8 9" key="1">
    <citation type="submission" date="2008-06" db="EMBL/GenBank/DDBJ databases">
        <title>Complete sequence of Chloroherpeton thalassium ATCC 35110.</title>
        <authorList>
            <consortium name="US DOE Joint Genome Institute"/>
            <person name="Lucas S."/>
            <person name="Copeland A."/>
            <person name="Lapidus A."/>
            <person name="Glavina del Rio T."/>
            <person name="Dalin E."/>
            <person name="Tice H."/>
            <person name="Bruce D."/>
            <person name="Goodwin L."/>
            <person name="Pitluck S."/>
            <person name="Schmutz J."/>
            <person name="Larimer F."/>
            <person name="Land M."/>
            <person name="Hauser L."/>
            <person name="Kyrpides N."/>
            <person name="Mikhailova N."/>
            <person name="Liu Z."/>
            <person name="Li T."/>
            <person name="Zhao F."/>
            <person name="Overmann J."/>
            <person name="Bryant D.A."/>
            <person name="Richardson P."/>
        </authorList>
    </citation>
    <scope>NUCLEOTIDE SEQUENCE [LARGE SCALE GENOMIC DNA]</scope>
    <source>
        <strain evidence="9">ATCC 35110 / GB-78</strain>
    </source>
</reference>
<dbReference type="RefSeq" id="WP_012498812.1">
    <property type="nucleotide sequence ID" value="NC_011026.1"/>
</dbReference>
<protein>
    <recommendedName>
        <fullName evidence="6">7,8-dihydroneopterin aldolase</fullName>
        <ecNumber evidence="6">4.1.2.25</ecNumber>
    </recommendedName>
</protein>
<dbReference type="STRING" id="517418.Ctha_0257"/>
<keyword evidence="9" id="KW-1185">Reference proteome</keyword>
<dbReference type="GO" id="GO:0046654">
    <property type="term" value="P:tetrahydrofolate biosynthetic process"/>
    <property type="evidence" value="ECO:0007669"/>
    <property type="project" value="UniProtKB-UniRule"/>
</dbReference>
<evidence type="ECO:0000256" key="5">
    <source>
        <dbReference type="ARBA" id="ARBA00023239"/>
    </source>
</evidence>
<comment type="similarity">
    <text evidence="3 6">Belongs to the DHNA family.</text>
</comment>
<accession>B3QTI2</accession>
<dbReference type="Proteomes" id="UP000001208">
    <property type="component" value="Chromosome"/>
</dbReference>
<comment type="function">
    <text evidence="6">Catalyzes the conversion of 7,8-dihydroneopterin to 6-hydroxymethyl-7,8-dihydropterin.</text>
</comment>
<dbReference type="eggNOG" id="COG1539">
    <property type="taxonomic scope" value="Bacteria"/>
</dbReference>
<feature type="domain" description="Dihydroneopterin aldolase/epimerase" evidence="7">
    <location>
        <begin position="14"/>
        <end position="127"/>
    </location>
</feature>
<comment type="catalytic activity">
    <reaction evidence="1 6">
        <text>7,8-dihydroneopterin = 6-hydroxymethyl-7,8-dihydropterin + glycolaldehyde</text>
        <dbReference type="Rhea" id="RHEA:10540"/>
        <dbReference type="ChEBI" id="CHEBI:17001"/>
        <dbReference type="ChEBI" id="CHEBI:17071"/>
        <dbReference type="ChEBI" id="CHEBI:44841"/>
        <dbReference type="EC" id="4.1.2.25"/>
    </reaction>
</comment>
<keyword evidence="5 6" id="KW-0456">Lyase</keyword>
<dbReference type="SMART" id="SM00905">
    <property type="entry name" value="FolB"/>
    <property type="match status" value="1"/>
</dbReference>
<dbReference type="EMBL" id="CP001100">
    <property type="protein sequence ID" value="ACF12728.1"/>
    <property type="molecule type" value="Genomic_DNA"/>
</dbReference>
<dbReference type="Gene3D" id="3.30.1130.10">
    <property type="match status" value="1"/>
</dbReference>
<evidence type="ECO:0000256" key="1">
    <source>
        <dbReference type="ARBA" id="ARBA00001353"/>
    </source>
</evidence>
<evidence type="ECO:0000256" key="2">
    <source>
        <dbReference type="ARBA" id="ARBA00005013"/>
    </source>
</evidence>
<dbReference type="Pfam" id="PF02152">
    <property type="entry name" value="FolB"/>
    <property type="match status" value="1"/>
</dbReference>
<gene>
    <name evidence="8" type="ordered locus">Ctha_0257</name>
</gene>